<sequence>MEYTQCGGDVVKALIEVVTVGLQRNRIAESEAVLAAVRVLRPKIKALETFDAWIALKRGQFRDAARMLRTVEAEQSPLPLSKALLACCLFAIGDPGWSITANEVIEENADADAVSLVRMLSGQPKPTDDAQEGDAAPTIAQADLSQFHYLRA</sequence>
<protein>
    <recommendedName>
        <fullName evidence="3">HrpB1 family type III secretion system apparatus protein</fullName>
    </recommendedName>
</protein>
<dbReference type="NCBIfam" id="TIGR02561">
    <property type="entry name" value="HrpB1_HrpK"/>
    <property type="match status" value="1"/>
</dbReference>
<dbReference type="Proteomes" id="UP000069001">
    <property type="component" value="Unassembled WGS sequence"/>
</dbReference>
<dbReference type="InterPro" id="IPR013394">
    <property type="entry name" value="T3SS_HrpB1/HrpK"/>
</dbReference>
<dbReference type="Pfam" id="PF09613">
    <property type="entry name" value="HrpB1_HrpK"/>
    <property type="match status" value="1"/>
</dbReference>
<comment type="caution">
    <text evidence="1">The sequence shown here is derived from an EMBL/GenBank/DDBJ whole genome shotgun (WGS) entry which is preliminary data.</text>
</comment>
<organism evidence="1 2">
    <name type="scientific">Burkholderia cepacia</name>
    <name type="common">Pseudomonas cepacia</name>
    <dbReference type="NCBI Taxonomy" id="292"/>
    <lineage>
        <taxon>Bacteria</taxon>
        <taxon>Pseudomonadati</taxon>
        <taxon>Pseudomonadota</taxon>
        <taxon>Betaproteobacteria</taxon>
        <taxon>Burkholderiales</taxon>
        <taxon>Burkholderiaceae</taxon>
        <taxon>Burkholderia</taxon>
        <taxon>Burkholderia cepacia complex</taxon>
    </lineage>
</organism>
<evidence type="ECO:0000313" key="1">
    <source>
        <dbReference type="EMBL" id="KVK75945.1"/>
    </source>
</evidence>
<evidence type="ECO:0008006" key="3">
    <source>
        <dbReference type="Google" id="ProtNLM"/>
    </source>
</evidence>
<evidence type="ECO:0000313" key="2">
    <source>
        <dbReference type="Proteomes" id="UP000069001"/>
    </source>
</evidence>
<dbReference type="AlphaFoldDB" id="A0A103Z9B7"/>
<accession>A0A103Z9B7</accession>
<name>A0A103Z9B7_BURCE</name>
<proteinExistence type="predicted"/>
<reference evidence="1 2" key="1">
    <citation type="submission" date="2015-11" db="EMBL/GenBank/DDBJ databases">
        <title>Expanding the genomic diversity of Burkholderia species for the development of highly accurate diagnostics.</title>
        <authorList>
            <person name="Sahl J."/>
            <person name="Keim P."/>
            <person name="Wagner D."/>
        </authorList>
    </citation>
    <scope>NUCLEOTIDE SEQUENCE [LARGE SCALE GENOMIC DNA]</scope>
    <source>
        <strain evidence="1 2">MSMB1302</strain>
    </source>
</reference>
<gene>
    <name evidence="1" type="ORF">WS90_25200</name>
</gene>
<dbReference type="EMBL" id="LOYH01000089">
    <property type="protein sequence ID" value="KVK75945.1"/>
    <property type="molecule type" value="Genomic_DNA"/>
</dbReference>